<dbReference type="RefSeq" id="XP_050514930.1">
    <property type="nucleotide sequence ID" value="XM_050658973.1"/>
</dbReference>
<dbReference type="GeneID" id="114338529"/>
<feature type="chain" id="PRO_5046411067" evidence="3">
    <location>
        <begin position="18"/>
        <end position="858"/>
    </location>
</feature>
<dbReference type="PROSITE" id="PS51155">
    <property type="entry name" value="CHIT_BIND_RR_2"/>
    <property type="match status" value="3"/>
</dbReference>
<keyword evidence="1 2" id="KW-0193">Cuticle</keyword>
<evidence type="ECO:0000313" key="5">
    <source>
        <dbReference type="Proteomes" id="UP001652700"/>
    </source>
</evidence>
<dbReference type="InterPro" id="IPR051217">
    <property type="entry name" value="Insect_Cuticle_Struc_Prot"/>
</dbReference>
<name>A0ABM5KXL6_DIAVI</name>
<dbReference type="PANTHER" id="PTHR12236:SF75">
    <property type="entry name" value="CUTICULAR PROTEIN 62BB, ISOFORM A"/>
    <property type="match status" value="1"/>
</dbReference>
<dbReference type="PRINTS" id="PR00947">
    <property type="entry name" value="CUTICLE"/>
</dbReference>
<dbReference type="InterPro" id="IPR000618">
    <property type="entry name" value="Insect_cuticle"/>
</dbReference>
<proteinExistence type="predicted"/>
<dbReference type="PROSITE" id="PS00233">
    <property type="entry name" value="CHIT_BIND_RR_1"/>
    <property type="match status" value="2"/>
</dbReference>
<dbReference type="Proteomes" id="UP001652700">
    <property type="component" value="Unplaced"/>
</dbReference>
<evidence type="ECO:0000256" key="3">
    <source>
        <dbReference type="SAM" id="SignalP"/>
    </source>
</evidence>
<keyword evidence="3" id="KW-0732">Signal</keyword>
<sequence>MVFKVVTLTLLVACAQAIRYDGHAATSSIVFNDNHNSVQHIQSAHPAPSHGYAAPIAHYSAPSPVSHYAAPAPVAQYAAPAPVAHYAAPAIKVAAPVLLKSSGPSHGASSYSSLSFGSDNGYYNQHSAPVAHYAAPAAKIAAPLLIKAPAKVAVAPVAYAQVAPAYNHGGYSHGGYSHHEEEYAHPKYEFAYGVEDHHTGDIHSHKEVRDGDVTHGEYSLHEADGTVRTVKYSVDKHSGFNAVVERSGHANHAQPTKVILKAVAPAPSYYHNPTNTVRNIIESCANTTLVAALTIYRFLSERKKQGITNLNTNEHLKRGKSLLKLMDLPKILFEGKFTDFFFKKEIPNLNKILQEVKDDPDLPNIGRTKLWEVLKELNFRWEKSDRKSVLIDREEIICWRRHYLRSIRKFRAEGRPIYYQDETWVNAGHTLTKIWSDKNILSSRQAFIEGWSTSISPPSGKDSRLIISHLGSEKGFLMDGLLEFQSKSTKDYHEEMTADVFEEYFEQMIEHIPPNSIIVLDNAPYHSRLVERLPTTAWKKQDVLDCLKNKSLTYEDGMIFIAVCAIASINCGAISYTSGGLHLDDDHGIGDYGHGISLVSHAVAAPIAYAKPVAIAKEVVDYSAPAHYEFKYGVEDAHTGDKKQQSEVRVGDSVKGEYSLAEPDGTVRVVKYTADPHNGFNAVVSRIGTEINMIAKVVLVCAFVAVAHGVGISVLDGGLGLGLGGHGLLGSGALVTGHSVAVAQPSVDLHAPANYQFKYGVQDAHTGDNKQQSEVRVGDTVRGEYSLAEPDGTIRVVKYTADPHNGFNAVVSRVGHAAHPQVVQRTVVAAPVISHAPVIAHAPVLGHGIGLDLGLGLH</sequence>
<accession>A0ABM5KXL6</accession>
<dbReference type="Pfam" id="PF00379">
    <property type="entry name" value="Chitin_bind_4"/>
    <property type="match status" value="3"/>
</dbReference>
<keyword evidence="5" id="KW-1185">Reference proteome</keyword>
<reference evidence="4" key="1">
    <citation type="submission" date="2025-05" db="UniProtKB">
        <authorList>
            <consortium name="EnsemblMetazoa"/>
        </authorList>
    </citation>
    <scope>IDENTIFICATION</scope>
</reference>
<dbReference type="InterPro" id="IPR036397">
    <property type="entry name" value="RNaseH_sf"/>
</dbReference>
<protein>
    <submittedName>
        <fullName evidence="4">Uncharacterized protein</fullName>
    </submittedName>
</protein>
<dbReference type="Gene3D" id="3.30.420.10">
    <property type="entry name" value="Ribonuclease H-like superfamily/Ribonuclease H"/>
    <property type="match status" value="1"/>
</dbReference>
<feature type="signal peptide" evidence="3">
    <location>
        <begin position="1"/>
        <end position="17"/>
    </location>
</feature>
<evidence type="ECO:0000256" key="1">
    <source>
        <dbReference type="ARBA" id="ARBA00022460"/>
    </source>
</evidence>
<evidence type="ECO:0000313" key="4">
    <source>
        <dbReference type="EnsemblMetazoa" id="XP_050514930.1"/>
    </source>
</evidence>
<evidence type="ECO:0000256" key="2">
    <source>
        <dbReference type="PROSITE-ProRule" id="PRU00497"/>
    </source>
</evidence>
<dbReference type="PANTHER" id="PTHR12236">
    <property type="entry name" value="STRUCTURAL CONTITUENT OF CUTICLE"/>
    <property type="match status" value="1"/>
</dbReference>
<dbReference type="InterPro" id="IPR031311">
    <property type="entry name" value="CHIT_BIND_RR_consensus"/>
</dbReference>
<dbReference type="EnsemblMetazoa" id="XM_050658973.1">
    <property type="protein sequence ID" value="XP_050514930.1"/>
    <property type="gene ID" value="LOC114338529"/>
</dbReference>
<organism evidence="4 5">
    <name type="scientific">Diabrotica virgifera virgifera</name>
    <name type="common">western corn rootworm</name>
    <dbReference type="NCBI Taxonomy" id="50390"/>
    <lineage>
        <taxon>Eukaryota</taxon>
        <taxon>Metazoa</taxon>
        <taxon>Ecdysozoa</taxon>
        <taxon>Arthropoda</taxon>
        <taxon>Hexapoda</taxon>
        <taxon>Insecta</taxon>
        <taxon>Pterygota</taxon>
        <taxon>Neoptera</taxon>
        <taxon>Endopterygota</taxon>
        <taxon>Coleoptera</taxon>
        <taxon>Polyphaga</taxon>
        <taxon>Cucujiformia</taxon>
        <taxon>Chrysomeloidea</taxon>
        <taxon>Chrysomelidae</taxon>
        <taxon>Galerucinae</taxon>
        <taxon>Diabroticina</taxon>
        <taxon>Diabroticites</taxon>
        <taxon>Diabrotica</taxon>
    </lineage>
</organism>